<proteinExistence type="predicted"/>
<dbReference type="AlphaFoldDB" id="A0AAW1L7A2"/>
<keyword evidence="3" id="KW-1185">Reference proteome</keyword>
<accession>A0AAW1L7A2</accession>
<comment type="caution">
    <text evidence="2">The sequence shown here is derived from an EMBL/GenBank/DDBJ whole genome shotgun (WGS) entry which is preliminary data.</text>
</comment>
<reference evidence="2 3" key="1">
    <citation type="journal article" date="2024" name="BMC Genomics">
        <title>De novo assembly and annotation of Popillia japonica's genome with initial clues to its potential as an invasive pest.</title>
        <authorList>
            <person name="Cucini C."/>
            <person name="Boschi S."/>
            <person name="Funari R."/>
            <person name="Cardaioli E."/>
            <person name="Iannotti N."/>
            <person name="Marturano G."/>
            <person name="Paoli F."/>
            <person name="Bruttini M."/>
            <person name="Carapelli A."/>
            <person name="Frati F."/>
            <person name="Nardi F."/>
        </authorList>
    </citation>
    <scope>NUCLEOTIDE SEQUENCE [LARGE SCALE GENOMIC DNA]</scope>
    <source>
        <strain evidence="2">DMR45628</strain>
    </source>
</reference>
<protein>
    <submittedName>
        <fullName evidence="2">Uncharacterized protein</fullName>
    </submittedName>
</protein>
<organism evidence="2 3">
    <name type="scientific">Popillia japonica</name>
    <name type="common">Japanese beetle</name>
    <dbReference type="NCBI Taxonomy" id="7064"/>
    <lineage>
        <taxon>Eukaryota</taxon>
        <taxon>Metazoa</taxon>
        <taxon>Ecdysozoa</taxon>
        <taxon>Arthropoda</taxon>
        <taxon>Hexapoda</taxon>
        <taxon>Insecta</taxon>
        <taxon>Pterygota</taxon>
        <taxon>Neoptera</taxon>
        <taxon>Endopterygota</taxon>
        <taxon>Coleoptera</taxon>
        <taxon>Polyphaga</taxon>
        <taxon>Scarabaeiformia</taxon>
        <taxon>Scarabaeidae</taxon>
        <taxon>Rutelinae</taxon>
        <taxon>Popillia</taxon>
    </lineage>
</organism>
<dbReference type="EMBL" id="JASPKY010000162">
    <property type="protein sequence ID" value="KAK9729216.1"/>
    <property type="molecule type" value="Genomic_DNA"/>
</dbReference>
<name>A0AAW1L7A2_POPJA</name>
<dbReference type="Proteomes" id="UP001458880">
    <property type="component" value="Unassembled WGS sequence"/>
</dbReference>
<gene>
    <name evidence="2" type="ORF">QE152_g16033</name>
</gene>
<feature type="compositionally biased region" description="Acidic residues" evidence="1">
    <location>
        <begin position="89"/>
        <end position="103"/>
    </location>
</feature>
<evidence type="ECO:0000313" key="2">
    <source>
        <dbReference type="EMBL" id="KAK9729216.1"/>
    </source>
</evidence>
<sequence>MDILNKEKTRMVSCPKLSVNVTAFACLKALEAVCLRDCKFIAVCEGKLCGIVVEELSCEVDLTYVVYTFQYFESFITTGKDPEITQPEKEDEEPNYDSDDDDESGTKPEKEDEEPNYDSDDDDESGTKVFRGDHFAYLTLLYYILHIY</sequence>
<evidence type="ECO:0000313" key="3">
    <source>
        <dbReference type="Proteomes" id="UP001458880"/>
    </source>
</evidence>
<feature type="region of interest" description="Disordered" evidence="1">
    <location>
        <begin position="81"/>
        <end position="128"/>
    </location>
</feature>
<evidence type="ECO:0000256" key="1">
    <source>
        <dbReference type="SAM" id="MobiDB-lite"/>
    </source>
</evidence>
<feature type="compositionally biased region" description="Acidic residues" evidence="1">
    <location>
        <begin position="111"/>
        <end position="124"/>
    </location>
</feature>